<dbReference type="NCBIfam" id="TIGR00063">
    <property type="entry name" value="folE"/>
    <property type="match status" value="1"/>
</dbReference>
<proteinExistence type="inferred from homology"/>
<dbReference type="GO" id="GO:0005525">
    <property type="term" value="F:GTP binding"/>
    <property type="evidence" value="ECO:0007669"/>
    <property type="project" value="UniProtKB-KW"/>
</dbReference>
<comment type="similarity">
    <text evidence="5">Belongs to the GTP cyclohydrolase I family.</text>
</comment>
<evidence type="ECO:0000256" key="5">
    <source>
        <dbReference type="HAMAP-Rule" id="MF_00223"/>
    </source>
</evidence>
<gene>
    <name evidence="5 7" type="primary">folE</name>
    <name evidence="7" type="ORF">CSX02_08465</name>
</gene>
<comment type="pathway">
    <text evidence="2 5">Cofactor biosynthesis; 7,8-dihydroneopterin triphosphate biosynthesis; 7,8-dihydroneopterin triphosphate from GTP: step 1/1.</text>
</comment>
<reference evidence="7 8" key="2">
    <citation type="submission" date="2017-10" db="EMBL/GenBank/DDBJ databases">
        <authorList>
            <person name="Banno H."/>
            <person name="Chua N.-H."/>
        </authorList>
    </citation>
    <scope>NUCLEOTIDE SEQUENCE [LARGE SCALE GENOMIC DNA]</scope>
    <source>
        <strain evidence="7 8">JK623</strain>
    </source>
</reference>
<dbReference type="InterPro" id="IPR020602">
    <property type="entry name" value="GTP_CycHdrlase_I_dom"/>
</dbReference>
<dbReference type="InterPro" id="IPR018234">
    <property type="entry name" value="GTP_CycHdrlase_I_CS"/>
</dbReference>
<keyword evidence="5" id="KW-0479">Metal-binding</keyword>
<evidence type="ECO:0000256" key="1">
    <source>
        <dbReference type="ARBA" id="ARBA00001052"/>
    </source>
</evidence>
<dbReference type="NCBIfam" id="NF006826">
    <property type="entry name" value="PRK09347.1-3"/>
    <property type="match status" value="1"/>
</dbReference>
<keyword evidence="5" id="KW-0342">GTP-binding</keyword>
<keyword evidence="5" id="KW-0547">Nucleotide-binding</keyword>
<dbReference type="InterPro" id="IPR043133">
    <property type="entry name" value="GTP-CH-I_C/QueF"/>
</dbReference>
<keyword evidence="5" id="KW-0862">Zinc</keyword>
<dbReference type="Gene3D" id="1.10.286.10">
    <property type="match status" value="1"/>
</dbReference>
<dbReference type="PANTHER" id="PTHR11109">
    <property type="entry name" value="GTP CYCLOHYDROLASE I"/>
    <property type="match status" value="1"/>
</dbReference>
<evidence type="ECO:0000256" key="4">
    <source>
        <dbReference type="ARBA" id="ARBA00022801"/>
    </source>
</evidence>
<dbReference type="GO" id="GO:0046654">
    <property type="term" value="P:tetrahydrofolate biosynthetic process"/>
    <property type="evidence" value="ECO:0007669"/>
    <property type="project" value="UniProtKB-UniRule"/>
</dbReference>
<dbReference type="InterPro" id="IPR001474">
    <property type="entry name" value="GTP_CycHdrlase_I"/>
</dbReference>
<feature type="domain" description="GTP cyclohydrolase I" evidence="6">
    <location>
        <begin position="36"/>
        <end position="213"/>
    </location>
</feature>
<evidence type="ECO:0000313" key="8">
    <source>
        <dbReference type="Proteomes" id="UP000224563"/>
    </source>
</evidence>
<sequence length="218" mass="24922">MTFDCNCSCTSLFGIRINEEYNAGKEQEMAINKDLIKESIRNIIIALGDDPNREGVKDTPDRVARMYEEVFEGMNYTNEEIAEMFNKTFDEDYYDANNQDLVYVKDIEVFSYCEHHLALMYDMKVSVAYIPNQKVIGLSKIARIADMAAKRLQLQERIGNDIAEIIERVTGSQDVAVFIEASHSCMTARGIKNASAKTYTQTLRGRFRTEPDLLARLK</sequence>
<evidence type="ECO:0000256" key="3">
    <source>
        <dbReference type="ARBA" id="ARBA00022563"/>
    </source>
</evidence>
<dbReference type="AlphaFoldDB" id="A0A2G3E2M4"/>
<evidence type="ECO:0000313" key="7">
    <source>
        <dbReference type="EMBL" id="PHU37353.1"/>
    </source>
</evidence>
<dbReference type="EC" id="3.5.4.16" evidence="5"/>
<reference evidence="7 8" key="1">
    <citation type="submission" date="2017-10" db="EMBL/GenBank/DDBJ databases">
        <title>Resolving the taxonomy of Roseburia spp., Eubacterium rectale and Agathobacter spp. through phylogenomic analysis.</title>
        <authorList>
            <person name="Sheridan P.O."/>
            <person name="Walker A.W."/>
            <person name="Duncan S.H."/>
            <person name="Scott K.P."/>
            <person name="Toole P.W.O."/>
            <person name="Luis P."/>
            <person name="Flint H.J."/>
        </authorList>
    </citation>
    <scope>NUCLEOTIDE SEQUENCE [LARGE SCALE GENOMIC DNA]</scope>
    <source>
        <strain evidence="7 8">JK623</strain>
    </source>
</reference>
<dbReference type="PROSITE" id="PS00859">
    <property type="entry name" value="GTP_CYCLOHYDROL_1_1"/>
    <property type="match status" value="1"/>
</dbReference>
<comment type="catalytic activity">
    <reaction evidence="1 5">
        <text>GTP + H2O = 7,8-dihydroneopterin 3'-triphosphate + formate + H(+)</text>
        <dbReference type="Rhea" id="RHEA:17473"/>
        <dbReference type="ChEBI" id="CHEBI:15377"/>
        <dbReference type="ChEBI" id="CHEBI:15378"/>
        <dbReference type="ChEBI" id="CHEBI:15740"/>
        <dbReference type="ChEBI" id="CHEBI:37565"/>
        <dbReference type="ChEBI" id="CHEBI:58462"/>
        <dbReference type="EC" id="3.5.4.16"/>
    </reaction>
</comment>
<dbReference type="GO" id="GO:0003934">
    <property type="term" value="F:GTP cyclohydrolase I activity"/>
    <property type="evidence" value="ECO:0007669"/>
    <property type="project" value="UniProtKB-UniRule"/>
</dbReference>
<dbReference type="PANTHER" id="PTHR11109:SF7">
    <property type="entry name" value="GTP CYCLOHYDROLASE 1"/>
    <property type="match status" value="1"/>
</dbReference>
<feature type="binding site" evidence="5">
    <location>
        <position position="185"/>
    </location>
    <ligand>
        <name>Zn(2+)</name>
        <dbReference type="ChEBI" id="CHEBI:29105"/>
    </ligand>
</feature>
<dbReference type="GO" id="GO:0006729">
    <property type="term" value="P:tetrahydrobiopterin biosynthetic process"/>
    <property type="evidence" value="ECO:0007669"/>
    <property type="project" value="TreeGrafter"/>
</dbReference>
<dbReference type="GO" id="GO:0006730">
    <property type="term" value="P:one-carbon metabolic process"/>
    <property type="evidence" value="ECO:0007669"/>
    <property type="project" value="UniProtKB-UniRule"/>
</dbReference>
<evidence type="ECO:0000256" key="2">
    <source>
        <dbReference type="ARBA" id="ARBA00005080"/>
    </source>
</evidence>
<dbReference type="UniPathway" id="UPA00848">
    <property type="reaction ID" value="UER00151"/>
</dbReference>
<dbReference type="Pfam" id="PF01227">
    <property type="entry name" value="GTP_cyclohydroI"/>
    <property type="match status" value="1"/>
</dbReference>
<dbReference type="NCBIfam" id="NF006825">
    <property type="entry name" value="PRK09347.1-2"/>
    <property type="match status" value="1"/>
</dbReference>
<dbReference type="SUPFAM" id="SSF55620">
    <property type="entry name" value="Tetrahydrobiopterin biosynthesis enzymes-like"/>
    <property type="match status" value="1"/>
</dbReference>
<feature type="binding site" evidence="5">
    <location>
        <position position="113"/>
    </location>
    <ligand>
        <name>Zn(2+)</name>
        <dbReference type="ChEBI" id="CHEBI:29105"/>
    </ligand>
</feature>
<keyword evidence="3 5" id="KW-0554">One-carbon metabolism</keyword>
<dbReference type="GO" id="GO:0005737">
    <property type="term" value="C:cytoplasm"/>
    <property type="evidence" value="ECO:0007669"/>
    <property type="project" value="TreeGrafter"/>
</dbReference>
<comment type="caution">
    <text evidence="7">The sequence shown here is derived from an EMBL/GenBank/DDBJ whole genome shotgun (WGS) entry which is preliminary data.</text>
</comment>
<keyword evidence="4 5" id="KW-0378">Hydrolase</keyword>
<protein>
    <recommendedName>
        <fullName evidence="5">GTP cyclohydrolase 1</fullName>
        <ecNumber evidence="5">3.5.4.16</ecNumber>
    </recommendedName>
    <alternativeName>
        <fullName evidence="5">GTP cyclohydrolase I</fullName>
        <shortName evidence="5">GTP-CH-I</shortName>
    </alternativeName>
</protein>
<dbReference type="InterPro" id="IPR043134">
    <property type="entry name" value="GTP-CH-I_N"/>
</dbReference>
<organism evidence="7 8">
    <name type="scientific">Agathobacter ruminis</name>
    <dbReference type="NCBI Taxonomy" id="1712665"/>
    <lineage>
        <taxon>Bacteria</taxon>
        <taxon>Bacillati</taxon>
        <taxon>Bacillota</taxon>
        <taxon>Clostridia</taxon>
        <taxon>Lachnospirales</taxon>
        <taxon>Lachnospiraceae</taxon>
        <taxon>Agathobacter</taxon>
    </lineage>
</organism>
<dbReference type="FunFam" id="1.10.286.10:FF:000001">
    <property type="entry name" value="GTP cyclohydrolase 1"/>
    <property type="match status" value="1"/>
</dbReference>
<dbReference type="FunFam" id="3.30.1130.10:FF:000001">
    <property type="entry name" value="GTP cyclohydrolase 1"/>
    <property type="match status" value="1"/>
</dbReference>
<dbReference type="EMBL" id="PDYG01000064">
    <property type="protein sequence ID" value="PHU37353.1"/>
    <property type="molecule type" value="Genomic_DNA"/>
</dbReference>
<comment type="subunit">
    <text evidence="5">Homopolymer.</text>
</comment>
<accession>A0A2G3E2M4</accession>
<name>A0A2G3E2M4_9FIRM</name>
<dbReference type="GO" id="GO:0008270">
    <property type="term" value="F:zinc ion binding"/>
    <property type="evidence" value="ECO:0007669"/>
    <property type="project" value="UniProtKB-UniRule"/>
</dbReference>
<dbReference type="Proteomes" id="UP000224563">
    <property type="component" value="Unassembled WGS sequence"/>
</dbReference>
<dbReference type="HAMAP" id="MF_00223">
    <property type="entry name" value="FolE"/>
    <property type="match status" value="1"/>
</dbReference>
<dbReference type="Gene3D" id="3.30.1130.10">
    <property type="match status" value="1"/>
</dbReference>
<keyword evidence="8" id="KW-1185">Reference proteome</keyword>
<feature type="binding site" evidence="5">
    <location>
        <position position="116"/>
    </location>
    <ligand>
        <name>Zn(2+)</name>
        <dbReference type="ChEBI" id="CHEBI:29105"/>
    </ligand>
</feature>
<evidence type="ECO:0000259" key="6">
    <source>
        <dbReference type="Pfam" id="PF01227"/>
    </source>
</evidence>